<sequence>MTAALHDEFPPPGEWTTDDLDRLPDDGRRRPELLDGNLLMSPSPTRLHQSIAGRLMAALEETCPADLDVTQGVEVRISRRRSFIPDLLVAELDASVRNPSQYRANEVLLVVEIVSEGSRSIDRVLKPALYAEADIPYFWRIETEAGIVVHAHKLDPVKQVYVEQARMTDGILLPEPWEMDIPLARITPRSR</sequence>
<name>A0A1A8ZVP4_9ACTN</name>
<protein>
    <submittedName>
        <fullName evidence="3">Endonuclease, Uma2 family (Restriction endonuclease fold)</fullName>
    </submittedName>
</protein>
<dbReference type="STRING" id="261654.GA0070611_3910"/>
<feature type="compositionally biased region" description="Basic and acidic residues" evidence="1">
    <location>
        <begin position="19"/>
        <end position="28"/>
    </location>
</feature>
<dbReference type="RefSeq" id="WP_091666285.1">
    <property type="nucleotide sequence ID" value="NZ_LT594323.1"/>
</dbReference>
<reference evidence="4" key="1">
    <citation type="submission" date="2016-06" db="EMBL/GenBank/DDBJ databases">
        <authorList>
            <person name="Varghese N."/>
            <person name="Submissions Spin"/>
        </authorList>
    </citation>
    <scope>NUCLEOTIDE SEQUENCE [LARGE SCALE GENOMIC DNA]</scope>
    <source>
        <strain evidence="4">DSM 44815</strain>
    </source>
</reference>
<dbReference type="Gene3D" id="3.90.1570.10">
    <property type="entry name" value="tt1808, chain A"/>
    <property type="match status" value="1"/>
</dbReference>
<dbReference type="Pfam" id="PF05685">
    <property type="entry name" value="Uma2"/>
    <property type="match status" value="1"/>
</dbReference>
<dbReference type="Proteomes" id="UP000199385">
    <property type="component" value="Chromosome I"/>
</dbReference>
<proteinExistence type="predicted"/>
<dbReference type="GO" id="GO:0004519">
    <property type="term" value="F:endonuclease activity"/>
    <property type="evidence" value="ECO:0007669"/>
    <property type="project" value="UniProtKB-KW"/>
</dbReference>
<dbReference type="EMBL" id="LT594323">
    <property type="protein sequence ID" value="SBT47959.1"/>
    <property type="molecule type" value="Genomic_DNA"/>
</dbReference>
<dbReference type="PANTHER" id="PTHR35400">
    <property type="entry name" value="SLR1083 PROTEIN"/>
    <property type="match status" value="1"/>
</dbReference>
<dbReference type="PANTHER" id="PTHR35400:SF3">
    <property type="entry name" value="SLL1072 PROTEIN"/>
    <property type="match status" value="1"/>
</dbReference>
<evidence type="ECO:0000256" key="1">
    <source>
        <dbReference type="SAM" id="MobiDB-lite"/>
    </source>
</evidence>
<gene>
    <name evidence="3" type="ORF">GA0070611_3910</name>
</gene>
<evidence type="ECO:0000313" key="4">
    <source>
        <dbReference type="Proteomes" id="UP000199385"/>
    </source>
</evidence>
<dbReference type="PATRIC" id="fig|261654.4.peg.3972"/>
<keyword evidence="3" id="KW-0378">Hydrolase</keyword>
<feature type="region of interest" description="Disordered" evidence="1">
    <location>
        <begin position="1"/>
        <end position="28"/>
    </location>
</feature>
<keyword evidence="3" id="KW-0255">Endonuclease</keyword>
<evidence type="ECO:0000259" key="2">
    <source>
        <dbReference type="Pfam" id="PF05685"/>
    </source>
</evidence>
<keyword evidence="3" id="KW-0540">Nuclease</keyword>
<accession>A0A1A8ZVP4</accession>
<dbReference type="OrthoDB" id="5524117at2"/>
<organism evidence="3 4">
    <name type="scientific">Micromonospora auratinigra</name>
    <dbReference type="NCBI Taxonomy" id="261654"/>
    <lineage>
        <taxon>Bacteria</taxon>
        <taxon>Bacillati</taxon>
        <taxon>Actinomycetota</taxon>
        <taxon>Actinomycetes</taxon>
        <taxon>Micromonosporales</taxon>
        <taxon>Micromonosporaceae</taxon>
        <taxon>Micromonospora</taxon>
    </lineage>
</organism>
<dbReference type="SUPFAM" id="SSF52980">
    <property type="entry name" value="Restriction endonuclease-like"/>
    <property type="match status" value="1"/>
</dbReference>
<feature type="domain" description="Putative restriction endonuclease" evidence="2">
    <location>
        <begin position="18"/>
        <end position="153"/>
    </location>
</feature>
<dbReference type="InterPro" id="IPR012296">
    <property type="entry name" value="Nuclease_put_TT1808"/>
</dbReference>
<evidence type="ECO:0000313" key="3">
    <source>
        <dbReference type="EMBL" id="SBT47959.1"/>
    </source>
</evidence>
<dbReference type="InterPro" id="IPR008538">
    <property type="entry name" value="Uma2"/>
</dbReference>
<keyword evidence="4" id="KW-1185">Reference proteome</keyword>
<dbReference type="AlphaFoldDB" id="A0A1A8ZVP4"/>
<dbReference type="InterPro" id="IPR011335">
    <property type="entry name" value="Restrct_endonuc-II-like"/>
</dbReference>
<dbReference type="CDD" id="cd06260">
    <property type="entry name" value="DUF820-like"/>
    <property type="match status" value="1"/>
</dbReference>